<evidence type="ECO:0000259" key="5">
    <source>
        <dbReference type="Pfam" id="PF02018"/>
    </source>
</evidence>
<feature type="coiled-coil region" evidence="2">
    <location>
        <begin position="1112"/>
        <end position="1145"/>
    </location>
</feature>
<evidence type="ECO:0000259" key="6">
    <source>
        <dbReference type="Pfam" id="PF03272"/>
    </source>
</evidence>
<feature type="chain" id="PRO_5031379031" description="CBM-cenC domain-containing protein" evidence="4">
    <location>
        <begin position="29"/>
        <end position="1945"/>
    </location>
</feature>
<dbReference type="InterPro" id="IPR004954">
    <property type="entry name" value="Mucin-bd"/>
</dbReference>
<protein>
    <recommendedName>
        <fullName evidence="10">CBM-cenC domain-containing protein</fullName>
    </recommendedName>
</protein>
<dbReference type="Pfam" id="PF03272">
    <property type="entry name" value="Mucin_bdg"/>
    <property type="match status" value="2"/>
</dbReference>
<feature type="domain" description="Pesticidal crystal protein Cry1Aa" evidence="7">
    <location>
        <begin position="246"/>
        <end position="308"/>
    </location>
</feature>
<dbReference type="SUPFAM" id="SSF49785">
    <property type="entry name" value="Galactose-binding domain-like"/>
    <property type="match status" value="2"/>
</dbReference>
<proteinExistence type="predicted"/>
<feature type="domain" description="Pesticidal crystal protein Cry1Aa" evidence="7">
    <location>
        <begin position="1140"/>
        <end position="1202"/>
    </location>
</feature>
<reference evidence="8 9" key="1">
    <citation type="submission" date="2020-03" db="EMBL/GenBank/DDBJ databases">
        <title>Soil Listeria distribution.</title>
        <authorList>
            <person name="Liao J."/>
            <person name="Wiedmann M."/>
        </authorList>
    </citation>
    <scope>NUCLEOTIDE SEQUENCE [LARGE SCALE GENOMIC DNA]</scope>
    <source>
        <strain evidence="8 9">FSL L7-1833</strain>
    </source>
</reference>
<gene>
    <name evidence="8" type="ORF">HB759_15440</name>
</gene>
<keyword evidence="4" id="KW-0732">Signal</keyword>
<evidence type="ECO:0000259" key="7">
    <source>
        <dbReference type="Pfam" id="PF18449"/>
    </source>
</evidence>
<evidence type="ECO:0000256" key="4">
    <source>
        <dbReference type="SAM" id="SignalP"/>
    </source>
</evidence>
<feature type="domain" description="Pesticidal crystal protein Cry1Aa" evidence="7">
    <location>
        <begin position="587"/>
        <end position="647"/>
    </location>
</feature>
<evidence type="ECO:0000313" key="8">
    <source>
        <dbReference type="EMBL" id="MBC1333338.1"/>
    </source>
</evidence>
<dbReference type="Pfam" id="PF18449">
    <property type="entry name" value="Endotoxin_C2"/>
    <property type="match status" value="10"/>
</dbReference>
<dbReference type="GO" id="GO:0016798">
    <property type="term" value="F:hydrolase activity, acting on glycosyl bonds"/>
    <property type="evidence" value="ECO:0007669"/>
    <property type="project" value="InterPro"/>
</dbReference>
<dbReference type="Pfam" id="PF02018">
    <property type="entry name" value="CBM_4_9"/>
    <property type="match status" value="3"/>
</dbReference>
<feature type="domain" description="CBM-cenC" evidence="5">
    <location>
        <begin position="1587"/>
        <end position="1707"/>
    </location>
</feature>
<dbReference type="EMBL" id="JAAROL010000008">
    <property type="protein sequence ID" value="MBC1333338.1"/>
    <property type="molecule type" value="Genomic_DNA"/>
</dbReference>
<feature type="domain" description="Pesticidal crystal protein Cry1Aa" evidence="7">
    <location>
        <begin position="995"/>
        <end position="1057"/>
    </location>
</feature>
<feature type="domain" description="CBM-cenC" evidence="5">
    <location>
        <begin position="1814"/>
        <end position="1927"/>
    </location>
</feature>
<feature type="domain" description="Pesticidal crystal protein Cry1Aa" evidence="7">
    <location>
        <begin position="1214"/>
        <end position="1275"/>
    </location>
</feature>
<feature type="domain" description="Pesticidal crystal protein Cry1Aa" evidence="7">
    <location>
        <begin position="511"/>
        <end position="571"/>
    </location>
</feature>
<dbReference type="InterPro" id="IPR008979">
    <property type="entry name" value="Galactose-bd-like_sf"/>
</dbReference>
<keyword evidence="2" id="KW-0175">Coiled coil</keyword>
<feature type="coiled-coil region" evidence="2">
    <location>
        <begin position="276"/>
        <end position="319"/>
    </location>
</feature>
<feature type="domain" description="Pesticidal crystal protein Cry1Aa" evidence="7">
    <location>
        <begin position="779"/>
        <end position="839"/>
    </location>
</feature>
<evidence type="ECO:0000256" key="1">
    <source>
        <dbReference type="ARBA" id="ARBA00022801"/>
    </source>
</evidence>
<feature type="domain" description="Putative mucin/carbohydrate-binding" evidence="6">
    <location>
        <begin position="654"/>
        <end position="771"/>
    </location>
</feature>
<dbReference type="PANTHER" id="PTHR45615:SF80">
    <property type="entry name" value="GRIP DOMAIN-CONTAINING PROTEIN"/>
    <property type="match status" value="1"/>
</dbReference>
<feature type="domain" description="Putative mucin/carbohydrate-binding" evidence="6">
    <location>
        <begin position="386"/>
        <end position="503"/>
    </location>
</feature>
<feature type="domain" description="Pesticidal crystal protein Cry1Aa" evidence="7">
    <location>
        <begin position="319"/>
        <end position="379"/>
    </location>
</feature>
<feature type="signal peptide" evidence="4">
    <location>
        <begin position="1"/>
        <end position="28"/>
    </location>
</feature>
<name>A0A7X1BVZ5_9LIST</name>
<evidence type="ECO:0000256" key="2">
    <source>
        <dbReference type="SAM" id="Coils"/>
    </source>
</evidence>
<feature type="coiled-coil region" evidence="2">
    <location>
        <begin position="818"/>
        <end position="855"/>
    </location>
</feature>
<feature type="region of interest" description="Disordered" evidence="3">
    <location>
        <begin position="575"/>
        <end position="596"/>
    </location>
</feature>
<dbReference type="RefSeq" id="WP_185375025.1">
    <property type="nucleotide sequence ID" value="NZ_JAAROL010000008.1"/>
</dbReference>
<feature type="coiled-coil region" evidence="2">
    <location>
        <begin position="1186"/>
        <end position="1219"/>
    </location>
</feature>
<feature type="domain" description="Pesticidal crystal protein Cry1Aa" evidence="7">
    <location>
        <begin position="1066"/>
        <end position="1128"/>
    </location>
</feature>
<feature type="domain" description="CBM-cenC" evidence="5">
    <location>
        <begin position="1362"/>
        <end position="1477"/>
    </location>
</feature>
<feature type="coiled-coil region" evidence="2">
    <location>
        <begin position="348"/>
        <end position="377"/>
    </location>
</feature>
<evidence type="ECO:0000256" key="3">
    <source>
        <dbReference type="SAM" id="MobiDB-lite"/>
    </source>
</evidence>
<feature type="domain" description="Pesticidal crystal protein Cry1Aa" evidence="7">
    <location>
        <begin position="925"/>
        <end position="988"/>
    </location>
</feature>
<dbReference type="InterPro" id="IPR003305">
    <property type="entry name" value="CenC_carb-bd"/>
</dbReference>
<evidence type="ECO:0008006" key="10">
    <source>
        <dbReference type="Google" id="ProtNLM"/>
    </source>
</evidence>
<dbReference type="Gene3D" id="2.60.120.260">
    <property type="entry name" value="Galactose-binding domain-like"/>
    <property type="match status" value="3"/>
</dbReference>
<accession>A0A7X1BVZ5</accession>
<organism evidence="8 9">
    <name type="scientific">Listeria booriae</name>
    <dbReference type="NCBI Taxonomy" id="1552123"/>
    <lineage>
        <taxon>Bacteria</taxon>
        <taxon>Bacillati</taxon>
        <taxon>Bacillota</taxon>
        <taxon>Bacilli</taxon>
        <taxon>Bacillales</taxon>
        <taxon>Listeriaceae</taxon>
        <taxon>Listeria</taxon>
    </lineage>
</organism>
<dbReference type="PANTHER" id="PTHR45615">
    <property type="entry name" value="MYOSIN HEAVY CHAIN, NON-MUSCLE"/>
    <property type="match status" value="1"/>
</dbReference>
<keyword evidence="1" id="KW-0378">Hydrolase</keyword>
<sequence>MNRKKIVSMLTVSTLVGSTLASPITAMAQEQPAQQTVSKANKATKSVPVNVRSIENPELFKVSSSVYTHGSYYRFDAFNTGDMNQFSYSKSLGSTRELSMDIGQLFMALRVDEEKQEFGMASFKKDTIQSWPAYVEQSIDTEVGKEYTFKTDVRMDINGYGNSKPTIVTVDVFNDGYWNGQSLYAYSNRVNSASITFKATSTSTRIRIQRDYAEINVKDFTMFSGITVKKSDKQVEIEKQEIDAPNQKAAREAVNNLFENKNPLGNIVTGLIQQDITNAQNLVNQVEDEAQKAALQKDLDEAQKQLDARNAAAAEKARQEAAETSVKELFNNNDVTGSIKDSTNQAAIDNAQQKVDAVTDSKKKAELQKNLDEAQRQFDVNYEYRLKGLGDNTFATIDISTQKMWADINIKAGAPHVYFADTYASIVIQDKAGNEKYAKTFIGVDTNQASTVRVPLAIGDEITTYHREATSGSTDRLEIQNEKTKAYLEAATTITYVVTSQGLVVKTEVQAQDKAREAVNNLFENKDPKGKITDSLTQAEIDAAQGLVDQVKDTTQKAELQKDLDEAQKQLTAKKEAEENAAEKARQEAAETSVKELFNNNDVTGSIKDSTNQAAIDNAQQKVDAVTDSTKKAELQKNLDEAQRQFDVNYEYRFKGLGDFTFATIDISMQKMWADIDIKAGAPHVYFANNYAAILIQDKAGNIKYTKFFMGTDVNQASTVRVPLAIGDEITTYHREATSGSTDRLEIQNEKTKAYLEAATTITYVVTSQGLVVKTEVQAQDKAREAVNNLFENKDPKGKIMDSLTQAEIDAAQGLVDQVKDTTKKAELQKDLDEAQKQLTAKKEAEEKARQAAAEAALKALFYGNDVNGTIKDTTNQAAIDNVQGLIDVVTDPIIKAALQKDLDHAQALLDARIAAELDAADKGQQLIATFLVNQLFQNNDPLTDEIKNITDQLAIDTAQSQIDLVKVSTVREALQQTLDRAQELLDARNREATEKAAKKAVDELFQGDKPTTGAIKDTTNQGAIDAAQQLVDKVTDPTIKAALQKDLDKAQELLDAKLAAEKAAEAAAKKAVDELFQTNNPATGVIKDTTNQGAIDAAQQLVDKVTDPTIKAALQKDLDKAQELLDAKLAAEKAEKDAEAAAKKAVEELFKDNNPATGVIKDTTNQGAIDAAQQLVDKVTDPTIKAALQKDLDKAQELLDAKLAAEKAEKDAEAAAKKAVEELFKDNNPATGVIKDTTNQDTIDAAQKLVDKVTDPTIKAALQKDLDKAQALFNLQNSTNTPEFIAAKQAVEGLLTSLVSFGQQTDAYGAVKLDTTQAKIYAAQDKLDLVSDQVVEKAALTAQLAKAQDLLIARNNEQIGNRIVNGNFDNALAAWKPWIGSGSTAPTVVATEGAASNVVKIAPNSSIEQTFQGLKPNTNYILTFYGKVDDGTFLAAGVKNYGGAQQGIRVTSSDYSKGQIAFTTGANATSATFYLTRSGSTGTGNAFADFAIAKADNGEDLIPEVIEATNKVDNLFTNLTVVGADVKTSTLYKNGALKLTTKQAEIDAAKAIVDAMNDSYESKADLLAILKTAQDLWDIRGAADTGNLVKNGEFDSGIANWKPWNSATSTAPTTTQENGNNILRLLGVNDSVQQTIKGLQPNTTYTLEVYGKVESNGYVTAGVKDYGGPDKETKIARLNSNTEYAKASITIRTGPTTKEATIYLIKGAGTGAVFADDVQFKDSTPEGERPEVMAATEALAALFTAQTSVSTTHLTPVTKDNGAIKMTTTDADIATATEKVAAVPANLKVKATLEAELARATALFANLQASQTANLTKNSQFDNNLTNWKTWAAATAVTPVVITENGNKVVKLEGNSSVEQTITGLLPNTTYTVSMYGKVEAGARLSIGVKSFGGAQANAYVTATTDYAQGTLTFTTGVTNTSAIIFLSQGNVSGIAYADLVVTK</sequence>
<dbReference type="InterPro" id="IPR054544">
    <property type="entry name" value="Pest_crys_Cry1Aa_dom-IV"/>
</dbReference>
<dbReference type="Proteomes" id="UP000532866">
    <property type="component" value="Unassembled WGS sequence"/>
</dbReference>
<evidence type="ECO:0000313" key="9">
    <source>
        <dbReference type="Proteomes" id="UP000532866"/>
    </source>
</evidence>
<comment type="caution">
    <text evidence="8">The sequence shown here is derived from an EMBL/GenBank/DDBJ whole genome shotgun (WGS) entry which is preliminary data.</text>
</comment>
<feature type="compositionally biased region" description="Basic and acidic residues" evidence="3">
    <location>
        <begin position="575"/>
        <end position="589"/>
    </location>
</feature>